<feature type="binding site" evidence="1">
    <location>
        <position position="152"/>
    </location>
    <ligand>
        <name>Ni(2+)</name>
        <dbReference type="ChEBI" id="CHEBI:49786"/>
    </ligand>
</feature>
<dbReference type="PIRSF" id="PIRSF037847">
    <property type="entry name" value="NiaR"/>
    <property type="match status" value="1"/>
</dbReference>
<dbReference type="Gene3D" id="1.10.10.10">
    <property type="entry name" value="Winged helix-like DNA-binding domain superfamily/Winged helix DNA-binding domain"/>
    <property type="match status" value="1"/>
</dbReference>
<keyword evidence="1" id="KW-0479">Metal-binding</keyword>
<evidence type="ECO:0000313" key="4">
    <source>
        <dbReference type="EMBL" id="PYZ98887.1"/>
    </source>
</evidence>
<dbReference type="InterPro" id="IPR004173">
    <property type="entry name" value="3H_domain"/>
</dbReference>
<dbReference type="GO" id="GO:0046872">
    <property type="term" value="F:metal ion binding"/>
    <property type="evidence" value="ECO:0007669"/>
    <property type="project" value="UniProtKB-KW"/>
</dbReference>
<dbReference type="PANTHER" id="PTHR40068">
    <property type="entry name" value="TRANSCRIPTION REPRESSOR NIAR-RELATED"/>
    <property type="match status" value="1"/>
</dbReference>
<dbReference type="RefSeq" id="WP_110519145.1">
    <property type="nucleotide sequence ID" value="NZ_PDOF01000001.1"/>
</dbReference>
<dbReference type="InterPro" id="IPR013196">
    <property type="entry name" value="HTH_11"/>
</dbReference>
<dbReference type="InterPro" id="IPR036388">
    <property type="entry name" value="WH-like_DNA-bd_sf"/>
</dbReference>
<feature type="binding site" evidence="1">
    <location>
        <position position="154"/>
    </location>
    <ligand>
        <name>Ni(2+)</name>
        <dbReference type="ChEBI" id="CHEBI:49786"/>
    </ligand>
</feature>
<dbReference type="SUPFAM" id="SSF46785">
    <property type="entry name" value="Winged helix' DNA-binding domain"/>
    <property type="match status" value="1"/>
</dbReference>
<feature type="binding site" evidence="1">
    <location>
        <position position="93"/>
    </location>
    <ligand>
        <name>Ni(2+)</name>
        <dbReference type="ChEBI" id="CHEBI:49786"/>
    </ligand>
</feature>
<organism evidence="4 5">
    <name type="scientific">Alteribacter lacisalsi</name>
    <dbReference type="NCBI Taxonomy" id="2045244"/>
    <lineage>
        <taxon>Bacteria</taxon>
        <taxon>Bacillati</taxon>
        <taxon>Bacillota</taxon>
        <taxon>Bacilli</taxon>
        <taxon>Bacillales</taxon>
        <taxon>Bacillaceae</taxon>
        <taxon>Alteribacter</taxon>
    </lineage>
</organism>
<dbReference type="InterPro" id="IPR036390">
    <property type="entry name" value="WH_DNA-bd_sf"/>
</dbReference>
<evidence type="ECO:0000259" key="2">
    <source>
        <dbReference type="Pfam" id="PF02829"/>
    </source>
</evidence>
<dbReference type="EMBL" id="PDOF01000001">
    <property type="protein sequence ID" value="PYZ98887.1"/>
    <property type="molecule type" value="Genomic_DNA"/>
</dbReference>
<dbReference type="OrthoDB" id="9792661at2"/>
<accession>A0A2W0HCG9</accession>
<feature type="binding site" evidence="1">
    <location>
        <position position="85"/>
    </location>
    <ligand>
        <name>Ni(2+)</name>
        <dbReference type="ChEBI" id="CHEBI:49786"/>
    </ligand>
</feature>
<feature type="domain" description="3H" evidence="2">
    <location>
        <begin position="81"/>
        <end position="177"/>
    </location>
</feature>
<dbReference type="Proteomes" id="UP000248066">
    <property type="component" value="Unassembled WGS sequence"/>
</dbReference>
<dbReference type="InterPro" id="IPR026043">
    <property type="entry name" value="NadR"/>
</dbReference>
<dbReference type="Pfam" id="PF08279">
    <property type="entry name" value="HTH_11"/>
    <property type="match status" value="1"/>
</dbReference>
<evidence type="ECO:0000256" key="1">
    <source>
        <dbReference type="PIRSR" id="PIRSR037847-1"/>
    </source>
</evidence>
<dbReference type="Gene3D" id="3.30.1340.20">
    <property type="entry name" value="3H domain"/>
    <property type="match status" value="1"/>
</dbReference>
<dbReference type="Pfam" id="PF02829">
    <property type="entry name" value="3H"/>
    <property type="match status" value="1"/>
</dbReference>
<gene>
    <name evidence="4" type="ORF">CR205_10040</name>
</gene>
<keyword evidence="1" id="KW-0533">Nickel</keyword>
<dbReference type="PANTHER" id="PTHR40068:SF1">
    <property type="entry name" value="TRANSCRIPTION REPRESSOR NIAR-RELATED"/>
    <property type="match status" value="1"/>
</dbReference>
<proteinExistence type="predicted"/>
<protein>
    <submittedName>
        <fullName evidence="4">Transcription repressor NadR</fullName>
    </submittedName>
</protein>
<keyword evidence="5" id="KW-1185">Reference proteome</keyword>
<comment type="caution">
    <text evidence="4">The sequence shown here is derived from an EMBL/GenBank/DDBJ whole genome shotgun (WGS) entry which is preliminary data.</text>
</comment>
<reference evidence="4 5" key="1">
    <citation type="submission" date="2017-10" db="EMBL/GenBank/DDBJ databases">
        <title>Bacillus sp. nov., a halophilic bacterium isolated from a Yangshapao Lake.</title>
        <authorList>
            <person name="Wang H."/>
        </authorList>
    </citation>
    <scope>NUCLEOTIDE SEQUENCE [LARGE SCALE GENOMIC DNA]</scope>
    <source>
        <strain evidence="4 5">YSP-3</strain>
    </source>
</reference>
<dbReference type="InterPro" id="IPR035922">
    <property type="entry name" value="3H_dom_sf"/>
</dbReference>
<feature type="domain" description="Helix-turn-helix type 11" evidence="3">
    <location>
        <begin position="13"/>
        <end position="64"/>
    </location>
</feature>
<evidence type="ECO:0000259" key="3">
    <source>
        <dbReference type="Pfam" id="PF08279"/>
    </source>
</evidence>
<dbReference type="SUPFAM" id="SSF75500">
    <property type="entry name" value="Putative transcriptional regulator TM1602, C-terminal domain"/>
    <property type="match status" value="1"/>
</dbReference>
<sequence>MTAAAKKWRGEERRQEITALLKDKSPLTGTALGKMLNVSRQVIVQDVSLLKAKGVPVMATSEGYVLIPREGDFQNGSTRVIACRHEPSEAKEELFLLVDHGITVRDVKIEHPVYGDLTASIMVSNRKEVERFIERIDNQKAAYLSELTDGVHLHTIQASSEDLLDEGVNALQEAGFLVTE</sequence>
<name>A0A2W0HCG9_9BACI</name>
<evidence type="ECO:0000313" key="5">
    <source>
        <dbReference type="Proteomes" id="UP000248066"/>
    </source>
</evidence>
<dbReference type="AlphaFoldDB" id="A0A2W0HCG9"/>